<evidence type="ECO:0000313" key="1">
    <source>
        <dbReference type="EMBL" id="KAF0541052.1"/>
    </source>
</evidence>
<evidence type="ECO:0000313" key="2">
    <source>
        <dbReference type="Proteomes" id="UP000439903"/>
    </source>
</evidence>
<dbReference type="Proteomes" id="UP000439903">
    <property type="component" value="Unassembled WGS sequence"/>
</dbReference>
<comment type="caution">
    <text evidence="1">The sequence shown here is derived from an EMBL/GenBank/DDBJ whole genome shotgun (WGS) entry which is preliminary data.</text>
</comment>
<reference evidence="1 2" key="1">
    <citation type="journal article" date="2019" name="Environ. Microbiol.">
        <title>At the nexus of three kingdoms: the genome of the mycorrhizal fungus Gigaspora margarita provides insights into plant, endobacterial and fungal interactions.</title>
        <authorList>
            <person name="Venice F."/>
            <person name="Ghignone S."/>
            <person name="Salvioli di Fossalunga A."/>
            <person name="Amselem J."/>
            <person name="Novero M."/>
            <person name="Xianan X."/>
            <person name="Sedzielewska Toro K."/>
            <person name="Morin E."/>
            <person name="Lipzen A."/>
            <person name="Grigoriev I.V."/>
            <person name="Henrissat B."/>
            <person name="Martin F.M."/>
            <person name="Bonfante P."/>
        </authorList>
    </citation>
    <scope>NUCLEOTIDE SEQUENCE [LARGE SCALE GENOMIC DNA]</scope>
    <source>
        <strain evidence="1 2">BEG34</strain>
    </source>
</reference>
<organism evidence="1 2">
    <name type="scientific">Gigaspora margarita</name>
    <dbReference type="NCBI Taxonomy" id="4874"/>
    <lineage>
        <taxon>Eukaryota</taxon>
        <taxon>Fungi</taxon>
        <taxon>Fungi incertae sedis</taxon>
        <taxon>Mucoromycota</taxon>
        <taxon>Glomeromycotina</taxon>
        <taxon>Glomeromycetes</taxon>
        <taxon>Diversisporales</taxon>
        <taxon>Gigasporaceae</taxon>
        <taxon>Gigaspora</taxon>
    </lineage>
</organism>
<proteinExistence type="predicted"/>
<dbReference type="AlphaFoldDB" id="A0A8H4AX25"/>
<protein>
    <submittedName>
        <fullName evidence="1">Uncharacterized protein</fullName>
    </submittedName>
</protein>
<gene>
    <name evidence="1" type="ORF">F8M41_005895</name>
</gene>
<keyword evidence="2" id="KW-1185">Reference proteome</keyword>
<dbReference type="EMBL" id="WTPW01000158">
    <property type="protein sequence ID" value="KAF0541052.1"/>
    <property type="molecule type" value="Genomic_DNA"/>
</dbReference>
<dbReference type="OrthoDB" id="2306966at2759"/>
<name>A0A8H4AX25_GIGMA</name>
<accession>A0A8H4AX25</accession>
<sequence>MSLLDVTFAKTIIEIGEPRFCAFDLNKKEQVDIKQLEIYWCAVAENSHALVGLKEIEWKRWKNKDDTIYKGQDWDKDE</sequence>